<dbReference type="Proteomes" id="UP000725002">
    <property type="component" value="Unassembled WGS sequence"/>
</dbReference>
<reference evidence="4" key="2">
    <citation type="journal article" date="2021" name="PeerJ">
        <title>Extensive microbial diversity within the chicken gut microbiome revealed by metagenomics and culture.</title>
        <authorList>
            <person name="Gilroy R."/>
            <person name="Ravi A."/>
            <person name="Getino M."/>
            <person name="Pursley I."/>
            <person name="Horton D.L."/>
            <person name="Alikhan N.F."/>
            <person name="Baker D."/>
            <person name="Gharbi K."/>
            <person name="Hall N."/>
            <person name="Watson M."/>
            <person name="Adriaenssens E.M."/>
            <person name="Foster-Nyarko E."/>
            <person name="Jarju S."/>
            <person name="Secka A."/>
            <person name="Antonio M."/>
            <person name="Oren A."/>
            <person name="Chaudhuri R.R."/>
            <person name="La Ragione R."/>
            <person name="Hildebrand F."/>
            <person name="Pallen M.J."/>
        </authorList>
    </citation>
    <scope>NUCLEOTIDE SEQUENCE</scope>
    <source>
        <strain evidence="4">G3-8215</strain>
    </source>
</reference>
<evidence type="ECO:0000313" key="5">
    <source>
        <dbReference type="Proteomes" id="UP000725002"/>
    </source>
</evidence>
<dbReference type="EMBL" id="JADILV010000073">
    <property type="protein sequence ID" value="MBO8484414.1"/>
    <property type="molecule type" value="Genomic_DNA"/>
</dbReference>
<dbReference type="InterPro" id="IPR038143">
    <property type="entry name" value="NigD-like_C_dom_sf"/>
</dbReference>
<dbReference type="InterPro" id="IPR035376">
    <property type="entry name" value="NigD_C"/>
</dbReference>
<feature type="signal peptide" evidence="1">
    <location>
        <begin position="1"/>
        <end position="25"/>
    </location>
</feature>
<evidence type="ECO:0000259" key="2">
    <source>
        <dbReference type="Pfam" id="PF12667"/>
    </source>
</evidence>
<dbReference type="InterPro" id="IPR024299">
    <property type="entry name" value="NigD-like_OB_dom"/>
</dbReference>
<dbReference type="Gene3D" id="2.40.50.500">
    <property type="entry name" value="NigD-like N-terminal OB domain"/>
    <property type="match status" value="1"/>
</dbReference>
<evidence type="ECO:0000259" key="3">
    <source>
        <dbReference type="Pfam" id="PF17415"/>
    </source>
</evidence>
<reference evidence="4" key="1">
    <citation type="submission" date="2020-10" db="EMBL/GenBank/DDBJ databases">
        <authorList>
            <person name="Gilroy R."/>
        </authorList>
    </citation>
    <scope>NUCLEOTIDE SEQUENCE</scope>
    <source>
        <strain evidence="4">G3-8215</strain>
    </source>
</reference>
<evidence type="ECO:0000256" key="1">
    <source>
        <dbReference type="SAM" id="SignalP"/>
    </source>
</evidence>
<dbReference type="InterPro" id="IPR038179">
    <property type="entry name" value="NigD-like_N_sf"/>
</dbReference>
<keyword evidence="1" id="KW-0732">Signal</keyword>
<name>A0A940DUP6_9BACT</name>
<dbReference type="Gene3D" id="2.60.40.2370">
    <property type="entry name" value="NigD-like, C-terminal beta sandwich domain"/>
    <property type="match status" value="1"/>
</dbReference>
<proteinExistence type="predicted"/>
<gene>
    <name evidence="4" type="ORF">IAB75_09950</name>
</gene>
<sequence length="254" mass="28366">MKKYLKWLFSFTALLSIGIMPQSCSNDDGYDPSLLLPNAIVTLKPADGTPSFYIQLDDKTTLEPTNILASPFGEKEGRALINYTETGEDSEKYDRKVYVNWIDPVLTKSLVQDLGDENDSKYGSDPVEIADSWVNIAEDGYLTLQFITFFGNSGIAHEVNLLNAGTEENRYIVEFRHNAHGDYSSSLASGIAAFRLDGLEDGLGLPDTNGKTVKLTLKYKSFDGEKTMEFDYCTRKATESGNIDTESEYRIKLR</sequence>
<evidence type="ECO:0000313" key="4">
    <source>
        <dbReference type="EMBL" id="MBO8484414.1"/>
    </source>
</evidence>
<feature type="domain" description="NigD-like C-terminal" evidence="3">
    <location>
        <begin position="113"/>
        <end position="232"/>
    </location>
</feature>
<feature type="chain" id="PRO_5036921790" evidence="1">
    <location>
        <begin position="26"/>
        <end position="254"/>
    </location>
</feature>
<dbReference type="AlphaFoldDB" id="A0A940DUP6"/>
<protein>
    <submittedName>
        <fullName evidence="4">NigD-like N-terminal domain-containing protein</fullName>
    </submittedName>
</protein>
<dbReference type="Pfam" id="PF17415">
    <property type="entry name" value="NigD_C"/>
    <property type="match status" value="1"/>
</dbReference>
<feature type="domain" description="NigD-like N-terminal OB" evidence="2">
    <location>
        <begin position="40"/>
        <end position="104"/>
    </location>
</feature>
<dbReference type="Pfam" id="PF12667">
    <property type="entry name" value="NigD_N"/>
    <property type="match status" value="1"/>
</dbReference>
<accession>A0A940DUP6</accession>
<comment type="caution">
    <text evidence="4">The sequence shown here is derived from an EMBL/GenBank/DDBJ whole genome shotgun (WGS) entry which is preliminary data.</text>
</comment>
<organism evidence="4 5">
    <name type="scientific">Candidatus Cryptobacteroides avicola</name>
    <dbReference type="NCBI Taxonomy" id="2840757"/>
    <lineage>
        <taxon>Bacteria</taxon>
        <taxon>Pseudomonadati</taxon>
        <taxon>Bacteroidota</taxon>
        <taxon>Bacteroidia</taxon>
        <taxon>Bacteroidales</taxon>
        <taxon>Candidatus Cryptobacteroides</taxon>
    </lineage>
</organism>